<accession>A0A7W6LKE8</accession>
<protein>
    <submittedName>
        <fullName evidence="1">Uncharacterized protein</fullName>
    </submittedName>
</protein>
<evidence type="ECO:0000313" key="1">
    <source>
        <dbReference type="EMBL" id="MBB4146011.1"/>
    </source>
</evidence>
<dbReference type="EMBL" id="JACIEC010000016">
    <property type="protein sequence ID" value="MBB4146011.1"/>
    <property type="molecule type" value="Genomic_DNA"/>
</dbReference>
<comment type="caution">
    <text evidence="1">The sequence shown here is derived from an EMBL/GenBank/DDBJ whole genome shotgun (WGS) entry which is preliminary data.</text>
</comment>
<dbReference type="Proteomes" id="UP000519897">
    <property type="component" value="Unassembled WGS sequence"/>
</dbReference>
<organism evidence="1 2">
    <name type="scientific">Rhizobium rhizoryzae</name>
    <dbReference type="NCBI Taxonomy" id="451876"/>
    <lineage>
        <taxon>Bacteria</taxon>
        <taxon>Pseudomonadati</taxon>
        <taxon>Pseudomonadota</taxon>
        <taxon>Alphaproteobacteria</taxon>
        <taxon>Hyphomicrobiales</taxon>
        <taxon>Rhizobiaceae</taxon>
        <taxon>Rhizobium/Agrobacterium group</taxon>
        <taxon>Rhizobium</taxon>
    </lineage>
</organism>
<proteinExistence type="predicted"/>
<evidence type="ECO:0000313" key="2">
    <source>
        <dbReference type="Proteomes" id="UP000519897"/>
    </source>
</evidence>
<reference evidence="1 2" key="1">
    <citation type="submission" date="2020-08" db="EMBL/GenBank/DDBJ databases">
        <title>Genomic Encyclopedia of Type Strains, Phase IV (KMG-IV): sequencing the most valuable type-strain genomes for metagenomic binning, comparative biology and taxonomic classification.</title>
        <authorList>
            <person name="Goeker M."/>
        </authorList>
    </citation>
    <scope>NUCLEOTIDE SEQUENCE [LARGE SCALE GENOMIC DNA]</scope>
    <source>
        <strain evidence="1 2">DSM 29514</strain>
    </source>
</reference>
<gene>
    <name evidence="1" type="ORF">GGQ72_004580</name>
</gene>
<sequence>MHIDYLRLVLQLLSLALQLYDFIAKHWSS</sequence>
<dbReference type="AlphaFoldDB" id="A0A7W6LKE8"/>
<name>A0A7W6LKE8_9HYPH</name>
<keyword evidence="2" id="KW-1185">Reference proteome</keyword>